<organism evidence="2 3">
    <name type="scientific">Halobacillus litoralis</name>
    <dbReference type="NCBI Taxonomy" id="45668"/>
    <lineage>
        <taxon>Bacteria</taxon>
        <taxon>Bacillati</taxon>
        <taxon>Bacillota</taxon>
        <taxon>Bacilli</taxon>
        <taxon>Bacillales</taxon>
        <taxon>Bacillaceae</taxon>
        <taxon>Halobacillus</taxon>
    </lineage>
</organism>
<protein>
    <recommendedName>
        <fullName evidence="4">DUF4083 domain-containing protein</fullName>
    </recommendedName>
</protein>
<keyword evidence="1" id="KW-0812">Transmembrane</keyword>
<evidence type="ECO:0000313" key="2">
    <source>
        <dbReference type="EMBL" id="MYL18943.1"/>
    </source>
</evidence>
<name>A0A845DNJ8_9BACI</name>
<dbReference type="RefSeq" id="WP_160835378.1">
    <property type="nucleotide sequence ID" value="NZ_WMET01000001.1"/>
</dbReference>
<sequence>MSLSAAKFFTTGSLVVGDLLVQGIFFLVLAAAAAGVISVGMTSRKKKRQLDRLEEKLDLLIRETHNKER</sequence>
<proteinExistence type="predicted"/>
<evidence type="ECO:0008006" key="4">
    <source>
        <dbReference type="Google" id="ProtNLM"/>
    </source>
</evidence>
<evidence type="ECO:0000313" key="3">
    <source>
        <dbReference type="Proteomes" id="UP000460949"/>
    </source>
</evidence>
<dbReference type="AlphaFoldDB" id="A0A845DNJ8"/>
<comment type="caution">
    <text evidence="2">The sequence shown here is derived from an EMBL/GenBank/DDBJ whole genome shotgun (WGS) entry which is preliminary data.</text>
</comment>
<accession>A0A845DNJ8</accession>
<keyword evidence="1" id="KW-0472">Membrane</keyword>
<reference evidence="2 3" key="1">
    <citation type="submission" date="2019-11" db="EMBL/GenBank/DDBJ databases">
        <title>Genome sequences of 17 halophilic strains isolated from different environments.</title>
        <authorList>
            <person name="Furrow R.E."/>
        </authorList>
    </citation>
    <scope>NUCLEOTIDE SEQUENCE [LARGE SCALE GENOMIC DNA]</scope>
    <source>
        <strain evidence="2 3">22511_23_Filter</strain>
    </source>
</reference>
<keyword evidence="1" id="KW-1133">Transmembrane helix</keyword>
<feature type="transmembrane region" description="Helical" evidence="1">
    <location>
        <begin position="20"/>
        <end position="42"/>
    </location>
</feature>
<dbReference type="EMBL" id="WMET01000001">
    <property type="protein sequence ID" value="MYL18943.1"/>
    <property type="molecule type" value="Genomic_DNA"/>
</dbReference>
<dbReference type="OrthoDB" id="2937271at2"/>
<dbReference type="Proteomes" id="UP000460949">
    <property type="component" value="Unassembled WGS sequence"/>
</dbReference>
<evidence type="ECO:0000256" key="1">
    <source>
        <dbReference type="SAM" id="Phobius"/>
    </source>
</evidence>
<gene>
    <name evidence="2" type="ORF">GLW04_03515</name>
</gene>